<dbReference type="PANTHER" id="PTHR30273:SF2">
    <property type="entry name" value="PROTEIN FECR"/>
    <property type="match status" value="1"/>
</dbReference>
<sequence>MNQPPAEHDDQSLSAEAARWCSRLHEADCTRAERDAFDAWCAEDPRHRDEYLAMLEIWRLADRLQAPARAPLSHTRRATTRPRRSRIRRFATAAAIACLALGAVWSTGWSAGWLPSRIGYYSATDAPREVRLADDSQVRLNAHSSLFFALYRDRRDARLGSGGEAYFSVSHNALQPFTVRTDNGSVRVTGTRFNVWTDVNQMLVTLLEGSVIVTPPPGVDSNAAQLTPGMQARYSSATGQLELAQVAPGDAIAWLDGRLVLQDQPLQAAIPQINRYLAHPVRLGDPVVAAMRIGGIYDTSDLQALVDSLPKVLPLEMRRHDDGSITLASRYAPL</sequence>
<comment type="caution">
    <text evidence="4">The sequence shown here is derived from an EMBL/GenBank/DDBJ whole genome shotgun (WGS) entry which is preliminary data.</text>
</comment>
<keyword evidence="1" id="KW-0812">Transmembrane</keyword>
<feature type="domain" description="FecR N-terminal" evidence="3">
    <location>
        <begin position="16"/>
        <end position="54"/>
    </location>
</feature>
<reference evidence="4 5" key="1">
    <citation type="submission" date="2016-10" db="EMBL/GenBank/DDBJ databases">
        <authorList>
            <person name="Varghese N."/>
            <person name="Submissions S."/>
        </authorList>
    </citation>
    <scope>NUCLEOTIDE SEQUENCE [LARGE SCALE GENOMIC DNA]</scope>
    <source>
        <strain evidence="4 5">LMG 18378</strain>
    </source>
</reference>
<dbReference type="AlphaFoldDB" id="A0AAQ1KH33"/>
<name>A0AAQ1KH33_9PSED</name>
<accession>A0AAQ1KH33</accession>
<dbReference type="InterPro" id="IPR032623">
    <property type="entry name" value="FecR_N"/>
</dbReference>
<dbReference type="Pfam" id="PF16220">
    <property type="entry name" value="DUF4880"/>
    <property type="match status" value="1"/>
</dbReference>
<dbReference type="InterPro" id="IPR006860">
    <property type="entry name" value="FecR"/>
</dbReference>
<dbReference type="InterPro" id="IPR012373">
    <property type="entry name" value="Ferrdict_sens_TM"/>
</dbReference>
<dbReference type="Gene3D" id="2.60.120.1440">
    <property type="match status" value="1"/>
</dbReference>
<evidence type="ECO:0000259" key="3">
    <source>
        <dbReference type="Pfam" id="PF16220"/>
    </source>
</evidence>
<keyword evidence="5" id="KW-1185">Reference proteome</keyword>
<dbReference type="GO" id="GO:0016989">
    <property type="term" value="F:sigma factor antagonist activity"/>
    <property type="evidence" value="ECO:0007669"/>
    <property type="project" value="TreeGrafter"/>
</dbReference>
<dbReference type="EMBL" id="FOLS01000015">
    <property type="protein sequence ID" value="SFD04705.1"/>
    <property type="molecule type" value="Genomic_DNA"/>
</dbReference>
<feature type="transmembrane region" description="Helical" evidence="1">
    <location>
        <begin position="90"/>
        <end position="114"/>
    </location>
</feature>
<evidence type="ECO:0000313" key="5">
    <source>
        <dbReference type="Proteomes" id="UP000183385"/>
    </source>
</evidence>
<evidence type="ECO:0000256" key="1">
    <source>
        <dbReference type="SAM" id="Phobius"/>
    </source>
</evidence>
<dbReference type="Proteomes" id="UP000183385">
    <property type="component" value="Unassembled WGS sequence"/>
</dbReference>
<protein>
    <submittedName>
        <fullName evidence="4">FecR family protein</fullName>
    </submittedName>
</protein>
<organism evidence="4 5">
    <name type="scientific">Pseudomonas citronellolis</name>
    <dbReference type="NCBI Taxonomy" id="53408"/>
    <lineage>
        <taxon>Bacteria</taxon>
        <taxon>Pseudomonadati</taxon>
        <taxon>Pseudomonadota</taxon>
        <taxon>Gammaproteobacteria</taxon>
        <taxon>Pseudomonadales</taxon>
        <taxon>Pseudomonadaceae</taxon>
        <taxon>Pseudomonas</taxon>
    </lineage>
</organism>
<keyword evidence="1" id="KW-1133">Transmembrane helix</keyword>
<dbReference type="RefSeq" id="WP_074980882.1">
    <property type="nucleotide sequence ID" value="NZ_CP101752.1"/>
</dbReference>
<gene>
    <name evidence="4" type="ORF">SAMN05216577_11572</name>
</gene>
<evidence type="ECO:0000313" key="4">
    <source>
        <dbReference type="EMBL" id="SFD04705.1"/>
    </source>
</evidence>
<proteinExistence type="predicted"/>
<feature type="domain" description="FecR protein" evidence="2">
    <location>
        <begin position="122"/>
        <end position="211"/>
    </location>
</feature>
<evidence type="ECO:0000259" key="2">
    <source>
        <dbReference type="Pfam" id="PF04773"/>
    </source>
</evidence>
<dbReference type="PANTHER" id="PTHR30273">
    <property type="entry name" value="PERIPLASMIC SIGNAL SENSOR AND SIGMA FACTOR ACTIVATOR FECR-RELATED"/>
    <property type="match status" value="1"/>
</dbReference>
<dbReference type="PIRSF" id="PIRSF018266">
    <property type="entry name" value="FecR"/>
    <property type="match status" value="1"/>
</dbReference>
<keyword evidence="1" id="KW-0472">Membrane</keyword>
<dbReference type="Gene3D" id="3.55.50.30">
    <property type="match status" value="1"/>
</dbReference>
<dbReference type="Pfam" id="PF04773">
    <property type="entry name" value="FecR"/>
    <property type="match status" value="1"/>
</dbReference>